<evidence type="ECO:0000313" key="1">
    <source>
        <dbReference type="EMBL" id="PNX66108.1"/>
    </source>
</evidence>
<protein>
    <submittedName>
        <fullName evidence="1">Uncharacterized protein</fullName>
    </submittedName>
</protein>
<dbReference type="Gene3D" id="2.60.120.10">
    <property type="entry name" value="Jelly Rolls"/>
    <property type="match status" value="1"/>
</dbReference>
<evidence type="ECO:0000313" key="2">
    <source>
        <dbReference type="Proteomes" id="UP000236291"/>
    </source>
</evidence>
<gene>
    <name evidence="1" type="ORF">L195_g062900</name>
</gene>
<organism evidence="1 2">
    <name type="scientific">Trifolium pratense</name>
    <name type="common">Red clover</name>
    <dbReference type="NCBI Taxonomy" id="57577"/>
    <lineage>
        <taxon>Eukaryota</taxon>
        <taxon>Viridiplantae</taxon>
        <taxon>Streptophyta</taxon>
        <taxon>Embryophyta</taxon>
        <taxon>Tracheophyta</taxon>
        <taxon>Spermatophyta</taxon>
        <taxon>Magnoliopsida</taxon>
        <taxon>eudicotyledons</taxon>
        <taxon>Gunneridae</taxon>
        <taxon>Pentapetalae</taxon>
        <taxon>rosids</taxon>
        <taxon>fabids</taxon>
        <taxon>Fabales</taxon>
        <taxon>Fabaceae</taxon>
        <taxon>Papilionoideae</taxon>
        <taxon>50 kb inversion clade</taxon>
        <taxon>NPAAA clade</taxon>
        <taxon>Hologalegina</taxon>
        <taxon>IRL clade</taxon>
        <taxon>Trifolieae</taxon>
        <taxon>Trifolium</taxon>
    </lineage>
</organism>
<reference evidence="1 2" key="1">
    <citation type="journal article" date="2014" name="Am. J. Bot.">
        <title>Genome assembly and annotation for red clover (Trifolium pratense; Fabaceae).</title>
        <authorList>
            <person name="Istvanek J."/>
            <person name="Jaros M."/>
            <person name="Krenek A."/>
            <person name="Repkova J."/>
        </authorList>
    </citation>
    <scope>NUCLEOTIDE SEQUENCE [LARGE SCALE GENOMIC DNA]</scope>
    <source>
        <strain evidence="2">cv. Tatra</strain>
        <tissue evidence="1">Young leaves</tissue>
    </source>
</reference>
<feature type="non-terminal residue" evidence="1">
    <location>
        <position position="1"/>
    </location>
</feature>
<sequence>SFYIGGGSNPVSVLSGFQPEVLESAFNVRQLIE</sequence>
<accession>A0A2K3KIJ6</accession>
<comment type="caution">
    <text evidence="1">The sequence shown here is derived from an EMBL/GenBank/DDBJ whole genome shotgun (WGS) entry which is preliminary data.</text>
</comment>
<dbReference type="EMBL" id="ASHM01188776">
    <property type="protein sequence ID" value="PNX66108.1"/>
    <property type="molecule type" value="Genomic_DNA"/>
</dbReference>
<dbReference type="AlphaFoldDB" id="A0A2K3KIJ6"/>
<dbReference type="Proteomes" id="UP000236291">
    <property type="component" value="Unassembled WGS sequence"/>
</dbReference>
<name>A0A2K3KIJ6_TRIPR</name>
<dbReference type="InterPro" id="IPR014710">
    <property type="entry name" value="RmlC-like_jellyroll"/>
</dbReference>
<proteinExistence type="predicted"/>
<reference evidence="1 2" key="2">
    <citation type="journal article" date="2017" name="Front. Plant Sci.">
        <title>Gene Classification and Mining of Molecular Markers Useful in Red Clover (Trifolium pratense) Breeding.</title>
        <authorList>
            <person name="Istvanek J."/>
            <person name="Dluhosova J."/>
            <person name="Dluhos P."/>
            <person name="Patkova L."/>
            <person name="Nedelnik J."/>
            <person name="Repkova J."/>
        </authorList>
    </citation>
    <scope>NUCLEOTIDE SEQUENCE [LARGE SCALE GENOMIC DNA]</scope>
    <source>
        <strain evidence="2">cv. Tatra</strain>
        <tissue evidence="1">Young leaves</tissue>
    </source>
</reference>